<evidence type="ECO:0000256" key="5">
    <source>
        <dbReference type="SAM" id="MobiDB-lite"/>
    </source>
</evidence>
<dbReference type="InterPro" id="IPR038414">
    <property type="entry name" value="CcoP_N_sf"/>
</dbReference>
<reference evidence="9 10" key="1">
    <citation type="submission" date="2019-02" db="EMBL/GenBank/DDBJ databases">
        <title>Genomic Encyclopedia of Type Strains, Phase IV (KMG-IV): sequencing the most valuable type-strain genomes for metagenomic binning, comparative biology and taxonomic classification.</title>
        <authorList>
            <person name="Goeker M."/>
        </authorList>
    </citation>
    <scope>NUCLEOTIDE SEQUENCE [LARGE SCALE GENOMIC DNA]</scope>
    <source>
        <strain evidence="9 10">DSM 18116</strain>
    </source>
</reference>
<protein>
    <submittedName>
        <fullName evidence="9">Cytochrome c oxidase cbb3-type subunit 3</fullName>
    </submittedName>
</protein>
<evidence type="ECO:0000256" key="1">
    <source>
        <dbReference type="ARBA" id="ARBA00022617"/>
    </source>
</evidence>
<keyword evidence="7" id="KW-0732">Signal</keyword>
<feature type="chain" id="PRO_5020912451" evidence="7">
    <location>
        <begin position="21"/>
        <end position="391"/>
    </location>
</feature>
<dbReference type="Pfam" id="PF13442">
    <property type="entry name" value="Cytochrome_CBB3"/>
    <property type="match status" value="1"/>
</dbReference>
<evidence type="ECO:0000313" key="9">
    <source>
        <dbReference type="EMBL" id="RZS69329.1"/>
    </source>
</evidence>
<keyword evidence="1 4" id="KW-0349">Heme</keyword>
<evidence type="ECO:0000256" key="7">
    <source>
        <dbReference type="SAM" id="SignalP"/>
    </source>
</evidence>
<proteinExistence type="predicted"/>
<evidence type="ECO:0000256" key="2">
    <source>
        <dbReference type="ARBA" id="ARBA00022723"/>
    </source>
</evidence>
<feature type="transmembrane region" description="Helical" evidence="6">
    <location>
        <begin position="208"/>
        <end position="225"/>
    </location>
</feature>
<keyword evidence="6" id="KW-0812">Transmembrane</keyword>
<evidence type="ECO:0000256" key="6">
    <source>
        <dbReference type="SAM" id="Phobius"/>
    </source>
</evidence>
<sequence length="391" mass="43070">MTKRLALLLPALAATHFTFAREGYDHPPLPSSIGDPMVTMLVIIMAILLLIIILLAHVLTGAASFYYKREKEIEAEKKKINVSSTVLTVAVLFFCMPLFAQDAPADAEAVVVQAKSFGPLSATAYYLVTGVIAIELLVIVALLWQLRTFLSRVKKQNATEHEKATKPAAWKTIWAKLNSLKPIEQEKALVMDHEYDGIRELDNRLPPWWLYGFYGTIIFAGIYLWRYHVSETAPLSQQEFAIAMEKAEEQKAAYLKKSANNVDENTVKMLTESSALDAGKTVFIQNCAACHGKDGEGTVGPNLTDDYWLHGGSIADVFKSVKYGWPEKGMRSWKEDLSPVQIAQVSSFIKSLHGSNPPNGKEKQGELYQESGAAPSDSTAAKADSSVVSAK</sequence>
<dbReference type="SUPFAM" id="SSF46626">
    <property type="entry name" value="Cytochrome c"/>
    <property type="match status" value="1"/>
</dbReference>
<feature type="compositionally biased region" description="Low complexity" evidence="5">
    <location>
        <begin position="373"/>
        <end position="391"/>
    </location>
</feature>
<keyword evidence="6" id="KW-1133">Transmembrane helix</keyword>
<feature type="domain" description="Cytochrome c" evidence="8">
    <location>
        <begin position="274"/>
        <end position="353"/>
    </location>
</feature>
<evidence type="ECO:0000259" key="8">
    <source>
        <dbReference type="PROSITE" id="PS51007"/>
    </source>
</evidence>
<keyword evidence="6" id="KW-0472">Membrane</keyword>
<dbReference type="AlphaFoldDB" id="A0A4Q7MRD5"/>
<dbReference type="PANTHER" id="PTHR33751">
    <property type="entry name" value="CBB3-TYPE CYTOCHROME C OXIDASE SUBUNIT FIXP"/>
    <property type="match status" value="1"/>
</dbReference>
<dbReference type="RefSeq" id="WP_158644183.1">
    <property type="nucleotide sequence ID" value="NZ_CP042431.1"/>
</dbReference>
<dbReference type="Gene3D" id="1.10.760.10">
    <property type="entry name" value="Cytochrome c-like domain"/>
    <property type="match status" value="1"/>
</dbReference>
<dbReference type="Gene3D" id="6.10.280.130">
    <property type="match status" value="1"/>
</dbReference>
<dbReference type="Pfam" id="PF14715">
    <property type="entry name" value="FixP_N"/>
    <property type="match status" value="1"/>
</dbReference>
<dbReference type="PANTHER" id="PTHR33751:SF1">
    <property type="entry name" value="CBB3-TYPE CYTOCHROME C OXIDASE SUBUNIT FIXP"/>
    <property type="match status" value="1"/>
</dbReference>
<organism evidence="9 10">
    <name type="scientific">Pseudobacter ginsenosidimutans</name>
    <dbReference type="NCBI Taxonomy" id="661488"/>
    <lineage>
        <taxon>Bacteria</taxon>
        <taxon>Pseudomonadati</taxon>
        <taxon>Bacteroidota</taxon>
        <taxon>Chitinophagia</taxon>
        <taxon>Chitinophagales</taxon>
        <taxon>Chitinophagaceae</taxon>
        <taxon>Pseudobacter</taxon>
    </lineage>
</organism>
<keyword evidence="3 4" id="KW-0408">Iron</keyword>
<dbReference type="GO" id="GO:0009055">
    <property type="term" value="F:electron transfer activity"/>
    <property type="evidence" value="ECO:0007669"/>
    <property type="project" value="InterPro"/>
</dbReference>
<dbReference type="GO" id="GO:0046872">
    <property type="term" value="F:metal ion binding"/>
    <property type="evidence" value="ECO:0007669"/>
    <property type="project" value="UniProtKB-KW"/>
</dbReference>
<feature type="transmembrane region" description="Helical" evidence="6">
    <location>
        <begin position="36"/>
        <end position="59"/>
    </location>
</feature>
<dbReference type="PROSITE" id="PS51007">
    <property type="entry name" value="CYTC"/>
    <property type="match status" value="1"/>
</dbReference>
<gene>
    <name evidence="9" type="ORF">EV199_5166</name>
</gene>
<feature type="signal peptide" evidence="7">
    <location>
        <begin position="1"/>
        <end position="20"/>
    </location>
</feature>
<dbReference type="OrthoDB" id="9811281at2"/>
<dbReference type="InterPro" id="IPR032858">
    <property type="entry name" value="CcoP_N"/>
</dbReference>
<dbReference type="GO" id="GO:0020037">
    <property type="term" value="F:heme binding"/>
    <property type="evidence" value="ECO:0007669"/>
    <property type="project" value="InterPro"/>
</dbReference>
<keyword evidence="2 4" id="KW-0479">Metal-binding</keyword>
<accession>A0A4Q7MRD5</accession>
<dbReference type="InterPro" id="IPR036909">
    <property type="entry name" value="Cyt_c-like_dom_sf"/>
</dbReference>
<dbReference type="InterPro" id="IPR009056">
    <property type="entry name" value="Cyt_c-like_dom"/>
</dbReference>
<keyword evidence="10" id="KW-1185">Reference proteome</keyword>
<evidence type="ECO:0000256" key="4">
    <source>
        <dbReference type="PROSITE-ProRule" id="PRU00433"/>
    </source>
</evidence>
<feature type="transmembrane region" description="Helical" evidence="6">
    <location>
        <begin position="80"/>
        <end position="100"/>
    </location>
</feature>
<name>A0A4Q7MRD5_9BACT</name>
<evidence type="ECO:0000313" key="10">
    <source>
        <dbReference type="Proteomes" id="UP000293874"/>
    </source>
</evidence>
<dbReference type="EMBL" id="SGXA01000003">
    <property type="protein sequence ID" value="RZS69329.1"/>
    <property type="molecule type" value="Genomic_DNA"/>
</dbReference>
<comment type="caution">
    <text evidence="9">The sequence shown here is derived from an EMBL/GenBank/DDBJ whole genome shotgun (WGS) entry which is preliminary data.</text>
</comment>
<feature type="transmembrane region" description="Helical" evidence="6">
    <location>
        <begin position="124"/>
        <end position="146"/>
    </location>
</feature>
<feature type="region of interest" description="Disordered" evidence="5">
    <location>
        <begin position="351"/>
        <end position="391"/>
    </location>
</feature>
<dbReference type="Proteomes" id="UP000293874">
    <property type="component" value="Unassembled WGS sequence"/>
</dbReference>
<dbReference type="InterPro" id="IPR050597">
    <property type="entry name" value="Cytochrome_c_Oxidase_Subunit"/>
</dbReference>
<evidence type="ECO:0000256" key="3">
    <source>
        <dbReference type="ARBA" id="ARBA00023004"/>
    </source>
</evidence>